<keyword evidence="7" id="KW-1185">Reference proteome</keyword>
<dbReference type="GO" id="GO:0000272">
    <property type="term" value="P:polysaccharide catabolic process"/>
    <property type="evidence" value="ECO:0007669"/>
    <property type="project" value="InterPro"/>
</dbReference>
<comment type="caution">
    <text evidence="6">The sequence shown here is derived from an EMBL/GenBank/DDBJ whole genome shotgun (WGS) entry which is preliminary data.</text>
</comment>
<dbReference type="Gene3D" id="3.20.20.80">
    <property type="entry name" value="Glycosidases"/>
    <property type="match status" value="1"/>
</dbReference>
<dbReference type="Proteomes" id="UP000612456">
    <property type="component" value="Unassembled WGS sequence"/>
</dbReference>
<proteinExistence type="inferred from homology"/>
<evidence type="ECO:0000256" key="1">
    <source>
        <dbReference type="ARBA" id="ARBA00022801"/>
    </source>
</evidence>
<evidence type="ECO:0000256" key="3">
    <source>
        <dbReference type="RuleBase" id="RU361153"/>
    </source>
</evidence>
<reference evidence="6" key="1">
    <citation type="journal article" date="2014" name="Int. J. Syst. Evol. Microbiol.">
        <title>Complete genome sequence of Corynebacterium casei LMG S-19264T (=DSM 44701T), isolated from a smear-ripened cheese.</title>
        <authorList>
            <consortium name="US DOE Joint Genome Institute (JGI-PGF)"/>
            <person name="Walter F."/>
            <person name="Albersmeier A."/>
            <person name="Kalinowski J."/>
            <person name="Ruckert C."/>
        </authorList>
    </citation>
    <scope>NUCLEOTIDE SEQUENCE</scope>
    <source>
        <strain evidence="6">CGMCC 1.15178</strain>
    </source>
</reference>
<feature type="region of interest" description="Disordered" evidence="4">
    <location>
        <begin position="168"/>
        <end position="193"/>
    </location>
</feature>
<dbReference type="EMBL" id="BMHP01000006">
    <property type="protein sequence ID" value="GGD93521.1"/>
    <property type="molecule type" value="Genomic_DNA"/>
</dbReference>
<evidence type="ECO:0000256" key="2">
    <source>
        <dbReference type="ARBA" id="ARBA00023295"/>
    </source>
</evidence>
<dbReference type="Pfam" id="PF00150">
    <property type="entry name" value="Cellulase"/>
    <property type="match status" value="1"/>
</dbReference>
<gene>
    <name evidence="6" type="ORF">GCM10010911_60220</name>
</gene>
<name>A0A916ZEW0_9BACL</name>
<keyword evidence="1 3" id="KW-0378">Hydrolase</keyword>
<organism evidence="6 7">
    <name type="scientific">Paenibacillus nasutitermitis</name>
    <dbReference type="NCBI Taxonomy" id="1652958"/>
    <lineage>
        <taxon>Bacteria</taxon>
        <taxon>Bacillati</taxon>
        <taxon>Bacillota</taxon>
        <taxon>Bacilli</taxon>
        <taxon>Bacillales</taxon>
        <taxon>Paenibacillaceae</taxon>
        <taxon>Paenibacillus</taxon>
    </lineage>
</organism>
<dbReference type="SUPFAM" id="SSF51445">
    <property type="entry name" value="(Trans)glycosidases"/>
    <property type="match status" value="1"/>
</dbReference>
<accession>A0A916ZEW0</accession>
<evidence type="ECO:0000256" key="4">
    <source>
        <dbReference type="SAM" id="MobiDB-lite"/>
    </source>
</evidence>
<protein>
    <recommendedName>
        <fullName evidence="5">Glycoside hydrolase family 5 domain-containing protein</fullName>
    </recommendedName>
</protein>
<reference evidence="6" key="2">
    <citation type="submission" date="2020-09" db="EMBL/GenBank/DDBJ databases">
        <authorList>
            <person name="Sun Q."/>
            <person name="Zhou Y."/>
        </authorList>
    </citation>
    <scope>NUCLEOTIDE SEQUENCE</scope>
    <source>
        <strain evidence="6">CGMCC 1.15178</strain>
    </source>
</reference>
<dbReference type="InterPro" id="IPR001547">
    <property type="entry name" value="Glyco_hydro_5"/>
</dbReference>
<evidence type="ECO:0000259" key="5">
    <source>
        <dbReference type="Pfam" id="PF00150"/>
    </source>
</evidence>
<dbReference type="RefSeq" id="WP_188997950.1">
    <property type="nucleotide sequence ID" value="NZ_BMHP01000006.1"/>
</dbReference>
<evidence type="ECO:0000313" key="7">
    <source>
        <dbReference type="Proteomes" id="UP000612456"/>
    </source>
</evidence>
<sequence>MNGMSKTYGLSVREGRLMKDDKPYKGVGVNYFNAFARRLANASDRSYLQGFKELASYRIPFVRFMAGGYWPNDNRLYLEDKAGYFALMDDFVKAAEEAGIGLIPSLFWYHSNVPDLAGEPRNSWGDPNSRTIGFMREYIREVVSRYERSPAIWGWEFGNEYNLEQDLPSAPDHRPPVVPHMGTPEQRSDQDDLSSDHVYTALRLFAEEVRKYDNHRMIVSGNSIPRPSQWNQREHGKFEQDTEDQFKIMLGLDNPDPFDVISTHYYLYEGDRFNRPQDMDRSMQLMQEAASERGKPLFIGEFGVSETVEDGRIDHELAKARFTEMVHSLEKADVPLSALWVYDYEPQPTCTVTGRNERAYQLKLLEEWNRRLTEDSSGE</sequence>
<dbReference type="AlphaFoldDB" id="A0A916ZEW0"/>
<dbReference type="InterPro" id="IPR017853">
    <property type="entry name" value="GH"/>
</dbReference>
<dbReference type="GO" id="GO:0004553">
    <property type="term" value="F:hydrolase activity, hydrolyzing O-glycosyl compounds"/>
    <property type="evidence" value="ECO:0007669"/>
    <property type="project" value="InterPro"/>
</dbReference>
<comment type="similarity">
    <text evidence="3">Belongs to the glycosyl hydrolase 5 (cellulase A) family.</text>
</comment>
<evidence type="ECO:0000313" key="6">
    <source>
        <dbReference type="EMBL" id="GGD93521.1"/>
    </source>
</evidence>
<feature type="domain" description="Glycoside hydrolase family 5" evidence="5">
    <location>
        <begin position="58"/>
        <end position="313"/>
    </location>
</feature>
<keyword evidence="2 3" id="KW-0326">Glycosidase</keyword>